<dbReference type="PANTHER" id="PTHR43317:SF1">
    <property type="entry name" value="THERMOSPERMINE SYNTHASE ACAULIS5"/>
    <property type="match status" value="1"/>
</dbReference>
<dbReference type="InterPro" id="IPR001045">
    <property type="entry name" value="Spermi_synthase"/>
</dbReference>
<feature type="binding site" evidence="4">
    <location>
        <position position="271"/>
    </location>
    <ligand>
        <name>S-methyl-5'-thioadenosine</name>
        <dbReference type="ChEBI" id="CHEBI:17509"/>
    </ligand>
</feature>
<feature type="domain" description="PABS" evidence="6">
    <location>
        <begin position="242"/>
        <end position="503"/>
    </location>
</feature>
<feature type="transmembrane region" description="Helical" evidence="4">
    <location>
        <begin position="42"/>
        <end position="62"/>
    </location>
</feature>
<evidence type="ECO:0000256" key="2">
    <source>
        <dbReference type="ARBA" id="ARBA00022679"/>
    </source>
</evidence>
<dbReference type="HAMAP" id="MF_00198">
    <property type="entry name" value="Spermidine_synth"/>
    <property type="match status" value="1"/>
</dbReference>
<keyword evidence="4" id="KW-0812">Transmembrane</keyword>
<dbReference type="UniPathway" id="UPA00248">
    <property type="reaction ID" value="UER00314"/>
</dbReference>
<dbReference type="SUPFAM" id="SSF53335">
    <property type="entry name" value="S-adenosyl-L-methionine-dependent methyltransferases"/>
    <property type="match status" value="1"/>
</dbReference>
<protein>
    <recommendedName>
        <fullName evidence="4">Polyamine aminopropyltransferase</fullName>
    </recommendedName>
    <alternativeName>
        <fullName evidence="4">Putrescine aminopropyltransferase</fullName>
        <shortName evidence="4">PAPT</shortName>
    </alternativeName>
    <alternativeName>
        <fullName evidence="4">Spermidine synthase</fullName>
        <shortName evidence="4">SPDS</shortName>
        <shortName evidence="4">SPDSY</shortName>
        <ecNumber evidence="4">2.5.1.16</ecNumber>
    </alternativeName>
</protein>
<feature type="transmembrane region" description="Helical" evidence="4">
    <location>
        <begin position="114"/>
        <end position="138"/>
    </location>
</feature>
<evidence type="ECO:0000313" key="7">
    <source>
        <dbReference type="EMBL" id="AAR38311.1"/>
    </source>
</evidence>
<evidence type="ECO:0000256" key="5">
    <source>
        <dbReference type="PROSITE-ProRule" id="PRU00354"/>
    </source>
</evidence>
<dbReference type="Gene3D" id="3.40.50.150">
    <property type="entry name" value="Vaccinia Virus protein VP39"/>
    <property type="match status" value="1"/>
</dbReference>
<comment type="function">
    <text evidence="4">Catalyzes the irreversible transfer of a propylamine group from the amino donor S-adenosylmethioninamine (decarboxy-AdoMet) to putrescine (1,4-diaminobutane) to yield spermidine.</text>
</comment>
<dbReference type="PROSITE" id="PS51006">
    <property type="entry name" value="PABS_2"/>
    <property type="match status" value="1"/>
</dbReference>
<evidence type="ECO:0000256" key="4">
    <source>
        <dbReference type="HAMAP-Rule" id="MF_00198"/>
    </source>
</evidence>
<keyword evidence="4" id="KW-1003">Cell membrane</keyword>
<dbReference type="AlphaFoldDB" id="Q6SFB1"/>
<feature type="transmembrane region" description="Helical" evidence="4">
    <location>
        <begin position="179"/>
        <end position="202"/>
    </location>
</feature>
<dbReference type="GO" id="GO:0008295">
    <property type="term" value="P:spermidine biosynthetic process"/>
    <property type="evidence" value="ECO:0007669"/>
    <property type="project" value="UniProtKB-UniRule"/>
</dbReference>
<reference evidence="7" key="1">
    <citation type="submission" date="2003-11" db="EMBL/GenBank/DDBJ databases">
        <authorList>
            <person name="Heidelberg J.F."/>
            <person name="Eisen J.A."/>
            <person name="Nelson W.C."/>
            <person name="DeLong E.F."/>
        </authorList>
    </citation>
    <scope>NUCLEOTIDE SEQUENCE</scope>
</reference>
<feature type="transmembrane region" description="Helical" evidence="4">
    <location>
        <begin position="150"/>
        <end position="173"/>
    </location>
</feature>
<feature type="binding site" evidence="4">
    <location>
        <position position="324"/>
    </location>
    <ligand>
        <name>spermidine</name>
        <dbReference type="ChEBI" id="CHEBI:57834"/>
    </ligand>
</feature>
<gene>
    <name evidence="4" type="primary">speE</name>
    <name evidence="7" type="ORF">MBMO_EBAC000-69B03.60</name>
</gene>
<comment type="subunit">
    <text evidence="4">Homodimer or homotetramer.</text>
</comment>
<sequence length="591" mass="66572">MSNLTGSPRMIYAATLILAACSLLYELLIAQALATFAANTVTWYSVTVGLYLAGMGLGALLHDQHPTDNLWARFFKVEIALSAAGAIAVPLLHFSHTGALLLELYGLTFLGKVLFFGTGFLSITTIGILTGFELPVLIDLANTAKDKKRLTNRVLASDYTGSLLGGLAFPLILLPKLSLVAIGLIAATLNVFLATLALYFFLPKLHRSSFGFIVSGSLIIMLGLGLSFAPSLDRYFTKLYYFYWDQSEDFKQLFASMDNTEDVFRVRSPYQRIDLVHDKNGSGPSPVDDFYSSKFVDNPQQPKNYSLFLNGDFQLASNYEEYYHEFFAHIPIMTNGAVPRHVLVMGGGDGLLLRELVKYSDIKTIVHVDLDRELIEQATTHPVLLAMNEGSLSDPRITRHFDDAYRFIRNSSDQFDAIYLDFPDPRDYNLSKLYSREFYHFVRQRLTSDGFIALDSPGLRHNKERREIYTSTLAAAGYQFVTPYISKIETINEAAYEFLLASGYEEEKARRLLASHAASMRLGFITARDNWPDRPIYQDPRVKLHVINDTRLYLTLRNLIPSLAPTDPDKINSIFRPTLPSGNIWHVRDPW</sequence>
<comment type="catalytic activity">
    <reaction evidence="4">
        <text>S-adenosyl 3-(methylsulfanyl)propylamine + putrescine = S-methyl-5'-thioadenosine + spermidine + H(+)</text>
        <dbReference type="Rhea" id="RHEA:12721"/>
        <dbReference type="ChEBI" id="CHEBI:15378"/>
        <dbReference type="ChEBI" id="CHEBI:17509"/>
        <dbReference type="ChEBI" id="CHEBI:57443"/>
        <dbReference type="ChEBI" id="CHEBI:57834"/>
        <dbReference type="ChEBI" id="CHEBI:326268"/>
        <dbReference type="EC" id="2.5.1.16"/>
    </reaction>
</comment>
<accession>Q6SFB1</accession>
<keyword evidence="4" id="KW-0745">Spermidine biosynthesis</keyword>
<dbReference type="GO" id="GO:0010487">
    <property type="term" value="F:thermospermine synthase activity"/>
    <property type="evidence" value="ECO:0007669"/>
    <property type="project" value="UniProtKB-ARBA"/>
</dbReference>
<evidence type="ECO:0000256" key="1">
    <source>
        <dbReference type="ARBA" id="ARBA00007867"/>
    </source>
</evidence>
<dbReference type="GO" id="GO:0005886">
    <property type="term" value="C:plasma membrane"/>
    <property type="evidence" value="ECO:0007669"/>
    <property type="project" value="UniProtKB-SubCell"/>
</dbReference>
<dbReference type="EMBL" id="AY458648">
    <property type="protein sequence ID" value="AAR38311.1"/>
    <property type="molecule type" value="Genomic_DNA"/>
</dbReference>
<feature type="active site" description="Proton acceptor" evidence="4 5">
    <location>
        <position position="421"/>
    </location>
</feature>
<feature type="transmembrane region" description="Helical" evidence="4">
    <location>
        <begin position="209"/>
        <end position="229"/>
    </location>
</feature>
<dbReference type="InterPro" id="IPR029063">
    <property type="entry name" value="SAM-dependent_MTases_sf"/>
</dbReference>
<feature type="binding site" evidence="4">
    <location>
        <position position="349"/>
    </location>
    <ligand>
        <name>spermidine</name>
        <dbReference type="ChEBI" id="CHEBI:57834"/>
    </ligand>
</feature>
<keyword evidence="3 4" id="KW-0620">Polyamine biosynthesis</keyword>
<comment type="similarity">
    <text evidence="1 4">Belongs to the spermidine/spermine synthase family.</text>
</comment>
<keyword evidence="4" id="KW-0472">Membrane</keyword>
<keyword evidence="2 4" id="KW-0808">Transferase</keyword>
<name>Q6SFB1_9BACT</name>
<organism evidence="7">
    <name type="scientific">uncultured marine bacterium 581</name>
    <dbReference type="NCBI Taxonomy" id="257401"/>
    <lineage>
        <taxon>Bacteria</taxon>
        <taxon>environmental samples</taxon>
    </lineage>
</organism>
<dbReference type="EC" id="2.5.1.16" evidence="4"/>
<dbReference type="InterPro" id="IPR030374">
    <property type="entry name" value="PABS"/>
</dbReference>
<keyword evidence="4" id="KW-1133">Transmembrane helix</keyword>
<dbReference type="Pfam" id="PF01564">
    <property type="entry name" value="Spermine_synth"/>
    <property type="match status" value="1"/>
</dbReference>
<dbReference type="CDD" id="cd02440">
    <property type="entry name" value="AdoMet_MTases"/>
    <property type="match status" value="1"/>
</dbReference>
<comment type="subcellular location">
    <subcellularLocation>
        <location evidence="4">Cell membrane</location>
        <topology evidence="4">Multi-pass membrane protein</topology>
    </subcellularLocation>
</comment>
<evidence type="ECO:0000256" key="3">
    <source>
        <dbReference type="ARBA" id="ARBA00023115"/>
    </source>
</evidence>
<dbReference type="GO" id="GO:0004766">
    <property type="term" value="F:spermidine synthase activity"/>
    <property type="evidence" value="ECO:0007669"/>
    <property type="project" value="UniProtKB-UniRule"/>
</dbReference>
<evidence type="ECO:0000259" key="6">
    <source>
        <dbReference type="PROSITE" id="PS51006"/>
    </source>
</evidence>
<dbReference type="PANTHER" id="PTHR43317">
    <property type="entry name" value="THERMOSPERMINE SYNTHASE ACAULIS5"/>
    <property type="match status" value="1"/>
</dbReference>
<comment type="caution">
    <text evidence="4">Lacks conserved residue(s) required for the propagation of feature annotation.</text>
</comment>
<comment type="pathway">
    <text evidence="4">Amine and polyamine biosynthesis; spermidine biosynthesis; spermidine from putrescine: step 1/1.</text>
</comment>
<feature type="binding site" evidence="4">
    <location>
        <begin position="403"/>
        <end position="404"/>
    </location>
    <ligand>
        <name>S-methyl-5'-thioadenosine</name>
        <dbReference type="ChEBI" id="CHEBI:17509"/>
    </ligand>
</feature>
<feature type="transmembrane region" description="Helical" evidence="4">
    <location>
        <begin position="74"/>
        <end position="94"/>
    </location>
</feature>
<proteinExistence type="inferred from homology"/>
<reference evidence="7" key="2">
    <citation type="submission" date="2003-12" db="EMBL/GenBank/DDBJ databases">
        <title>Monterey Bay Coastal Ocean Microbial Observatory environmental clone sequencing.</title>
        <authorList>
            <person name="DeLong E.F."/>
        </authorList>
    </citation>
    <scope>NUCLEOTIDE SEQUENCE</scope>
</reference>
<feature type="binding site" evidence="4">
    <location>
        <position position="369"/>
    </location>
    <ligand>
        <name>S-methyl-5'-thioadenosine</name>
        <dbReference type="ChEBI" id="CHEBI:17509"/>
    </ligand>
</feature>